<evidence type="ECO:0000313" key="1">
    <source>
        <dbReference type="EnsemblPlants" id="OGLUM01G15860.3"/>
    </source>
</evidence>
<dbReference type="Proteomes" id="UP000026961">
    <property type="component" value="Chromosome 1"/>
</dbReference>
<proteinExistence type="predicted"/>
<dbReference type="Gramene" id="OGLUM01G15860.2">
    <property type="protein sequence ID" value="OGLUM01G15860.2"/>
    <property type="gene ID" value="OGLUM01G15860"/>
</dbReference>
<organism evidence="1">
    <name type="scientific">Oryza glumipatula</name>
    <dbReference type="NCBI Taxonomy" id="40148"/>
    <lineage>
        <taxon>Eukaryota</taxon>
        <taxon>Viridiplantae</taxon>
        <taxon>Streptophyta</taxon>
        <taxon>Embryophyta</taxon>
        <taxon>Tracheophyta</taxon>
        <taxon>Spermatophyta</taxon>
        <taxon>Magnoliopsida</taxon>
        <taxon>Liliopsida</taxon>
        <taxon>Poales</taxon>
        <taxon>Poaceae</taxon>
        <taxon>BOP clade</taxon>
        <taxon>Oryzoideae</taxon>
        <taxon>Oryzeae</taxon>
        <taxon>Oryzinae</taxon>
        <taxon>Oryza</taxon>
    </lineage>
</organism>
<dbReference type="Gramene" id="OGLUM01G15860.3">
    <property type="protein sequence ID" value="OGLUM01G15860.3"/>
    <property type="gene ID" value="OGLUM01G15860"/>
</dbReference>
<dbReference type="EnsemblPlants" id="OGLUM01G15860.1">
    <property type="protein sequence ID" value="OGLUM01G15860.1"/>
    <property type="gene ID" value="OGLUM01G15860"/>
</dbReference>
<reference evidence="1" key="3">
    <citation type="submission" date="2018-05" db="EMBL/GenBank/DDBJ databases">
        <title>OgluRS3 (Oryza glumaepatula Reference Sequence Version 3).</title>
        <authorList>
            <person name="Zhang J."/>
            <person name="Kudrna D."/>
            <person name="Lee S."/>
            <person name="Talag J."/>
            <person name="Welchert J."/>
            <person name="Wing R.A."/>
        </authorList>
    </citation>
    <scope>NUCLEOTIDE SEQUENCE [LARGE SCALE GENOMIC DNA]</scope>
</reference>
<dbReference type="EnsemblPlants" id="OGLUM01G15860.2">
    <property type="protein sequence ID" value="OGLUM01G15860.2"/>
    <property type="gene ID" value="OGLUM01G15860"/>
</dbReference>
<sequence>MSRNPDGCPPWLIRLHRPASNTTAVLLESR</sequence>
<reference evidence="1" key="1">
    <citation type="submission" date="2013-08" db="EMBL/GenBank/DDBJ databases">
        <title>Oryza genome evolution.</title>
        <authorList>
            <person name="Wing R.A."/>
            <person name="Panaud O."/>
            <person name="Oliveira A.C."/>
        </authorList>
    </citation>
    <scope>NUCLEOTIDE SEQUENCE</scope>
</reference>
<keyword evidence="2" id="KW-1185">Reference proteome</keyword>
<dbReference type="AlphaFoldDB" id="A0A0D9Y7V3"/>
<reference evidence="1" key="2">
    <citation type="submission" date="2015-04" db="UniProtKB">
        <authorList>
            <consortium name="EnsemblPlants"/>
        </authorList>
    </citation>
    <scope>IDENTIFICATION</scope>
</reference>
<protein>
    <submittedName>
        <fullName evidence="1">Uncharacterized protein</fullName>
    </submittedName>
</protein>
<dbReference type="EnsemblPlants" id="OGLUM01G17730.1">
    <property type="protein sequence ID" value="OGLUM01G17730.1"/>
    <property type="gene ID" value="OGLUM01G17730"/>
</dbReference>
<dbReference type="EnsemblPlants" id="OGLUM01G17730.2">
    <property type="protein sequence ID" value="OGLUM01G17730.2"/>
    <property type="gene ID" value="OGLUM01G17730"/>
</dbReference>
<dbReference type="Gramene" id="OGLUM01G17730.1">
    <property type="protein sequence ID" value="OGLUM01G17730.1"/>
    <property type="gene ID" value="OGLUM01G17730"/>
</dbReference>
<dbReference type="EnsemblPlants" id="OGLUM01G15860.3">
    <property type="protein sequence ID" value="OGLUM01G15860.3"/>
    <property type="gene ID" value="OGLUM01G15860"/>
</dbReference>
<accession>A0A0D9Y7V3</accession>
<dbReference type="Gramene" id="OGLUM01G15860.1">
    <property type="protein sequence ID" value="OGLUM01G15860.1"/>
    <property type="gene ID" value="OGLUM01G15860"/>
</dbReference>
<evidence type="ECO:0000313" key="2">
    <source>
        <dbReference type="Proteomes" id="UP000026961"/>
    </source>
</evidence>
<dbReference type="Gramene" id="OGLUM01G17730.2">
    <property type="protein sequence ID" value="OGLUM01G17730.2"/>
    <property type="gene ID" value="OGLUM01G17730"/>
</dbReference>
<name>A0A0D9Y7V3_9ORYZ</name>
<dbReference type="HOGENOM" id="CLU_3406949_0_0_1"/>